<dbReference type="SMART" id="SM00174">
    <property type="entry name" value="RHO"/>
    <property type="match status" value="1"/>
</dbReference>
<dbReference type="NCBIfam" id="TIGR00231">
    <property type="entry name" value="small_GTP"/>
    <property type="match status" value="1"/>
</dbReference>
<organism evidence="2 3">
    <name type="scientific">Blepharisma stoltei</name>
    <dbReference type="NCBI Taxonomy" id="1481888"/>
    <lineage>
        <taxon>Eukaryota</taxon>
        <taxon>Sar</taxon>
        <taxon>Alveolata</taxon>
        <taxon>Ciliophora</taxon>
        <taxon>Postciliodesmatophora</taxon>
        <taxon>Heterotrichea</taxon>
        <taxon>Heterotrichida</taxon>
        <taxon>Blepharismidae</taxon>
        <taxon>Blepharisma</taxon>
    </lineage>
</organism>
<dbReference type="SMART" id="SM00173">
    <property type="entry name" value="RAS"/>
    <property type="match status" value="1"/>
</dbReference>
<gene>
    <name evidence="2" type="ORF">BSTOLATCC_MIC17647</name>
</gene>
<dbReference type="PRINTS" id="PR00449">
    <property type="entry name" value="RASTRNSFRMNG"/>
</dbReference>
<evidence type="ECO:0000313" key="2">
    <source>
        <dbReference type="EMBL" id="CAG9317021.1"/>
    </source>
</evidence>
<dbReference type="EMBL" id="CAJZBQ010000017">
    <property type="protein sequence ID" value="CAG9317021.1"/>
    <property type="molecule type" value="Genomic_DNA"/>
</dbReference>
<dbReference type="PANTHER" id="PTHR47978">
    <property type="match status" value="1"/>
</dbReference>
<dbReference type="InterPro" id="IPR005225">
    <property type="entry name" value="Small_GTP-bd"/>
</dbReference>
<dbReference type="PROSITE" id="PS51421">
    <property type="entry name" value="RAS"/>
    <property type="match status" value="1"/>
</dbReference>
<dbReference type="InterPro" id="IPR027417">
    <property type="entry name" value="P-loop_NTPase"/>
</dbReference>
<dbReference type="InterPro" id="IPR001806">
    <property type="entry name" value="Small_GTPase"/>
</dbReference>
<proteinExistence type="predicted"/>
<dbReference type="Gene3D" id="3.40.50.300">
    <property type="entry name" value="P-loop containing nucleotide triphosphate hydrolases"/>
    <property type="match status" value="1"/>
</dbReference>
<reference evidence="2" key="1">
    <citation type="submission" date="2021-09" db="EMBL/GenBank/DDBJ databases">
        <authorList>
            <consortium name="AG Swart"/>
            <person name="Singh M."/>
            <person name="Singh A."/>
            <person name="Seah K."/>
            <person name="Emmerich C."/>
        </authorList>
    </citation>
    <scope>NUCLEOTIDE SEQUENCE</scope>
    <source>
        <strain evidence="2">ATCC30299</strain>
    </source>
</reference>
<dbReference type="SUPFAM" id="SSF52540">
    <property type="entry name" value="P-loop containing nucleoside triphosphate hydrolases"/>
    <property type="match status" value="1"/>
</dbReference>
<dbReference type="Pfam" id="PF00071">
    <property type="entry name" value="Ras"/>
    <property type="match status" value="1"/>
</dbReference>
<dbReference type="AlphaFoldDB" id="A0AAU9IZA4"/>
<dbReference type="PROSITE" id="PS51419">
    <property type="entry name" value="RAB"/>
    <property type="match status" value="1"/>
</dbReference>
<dbReference type="SMART" id="SM00175">
    <property type="entry name" value="RAB"/>
    <property type="match status" value="1"/>
</dbReference>
<sequence length="186" mass="21232">MVILRCRVLIVGDATVGKTSMVQTFINGPSGFPKNYAMTPGCEIFQKQVKLENSDKVVEFQIIDTGGQSIFKDIALDMFPRSNAVIFVYDVTSQESFRSLQYWIRAARDTLKESYFTGIIVANKTDLNDRIRVEMQEGASFANQNRFEFIEVSALKTQDVEVPFNRLAAIFARNYEDRVQEVLRFS</sequence>
<dbReference type="Proteomes" id="UP001162131">
    <property type="component" value="Unassembled WGS sequence"/>
</dbReference>
<name>A0AAU9IZA4_9CILI</name>
<keyword evidence="1" id="KW-0547">Nucleotide-binding</keyword>
<evidence type="ECO:0000256" key="1">
    <source>
        <dbReference type="ARBA" id="ARBA00022741"/>
    </source>
</evidence>
<protein>
    <submittedName>
        <fullName evidence="2">Uncharacterized protein</fullName>
    </submittedName>
</protein>
<dbReference type="FunFam" id="3.40.50.300:FF:001447">
    <property type="entry name" value="Ras-related protein Rab-1B"/>
    <property type="match status" value="1"/>
</dbReference>
<evidence type="ECO:0000313" key="3">
    <source>
        <dbReference type="Proteomes" id="UP001162131"/>
    </source>
</evidence>
<accession>A0AAU9IZA4</accession>
<keyword evidence="3" id="KW-1185">Reference proteome</keyword>
<comment type="caution">
    <text evidence="2">The sequence shown here is derived from an EMBL/GenBank/DDBJ whole genome shotgun (WGS) entry which is preliminary data.</text>
</comment>
<dbReference type="GO" id="GO:0005525">
    <property type="term" value="F:GTP binding"/>
    <property type="evidence" value="ECO:0007669"/>
    <property type="project" value="InterPro"/>
</dbReference>
<dbReference type="GO" id="GO:0003924">
    <property type="term" value="F:GTPase activity"/>
    <property type="evidence" value="ECO:0007669"/>
    <property type="project" value="InterPro"/>
</dbReference>